<sequence>MTLSKTHCIIDCSGSMSEYGKQMLLVNLLRYIRQFTEQHNKDISYFIWQKQISEIIWSDEVDVELPILLGSGDTTALCNWSEEHPDVNLLVLTDGAFKLTKQQRHQLGQLDNLYLIGVGGDADVPQLKTLSDYCYCAEQLDYALHAMWKTRSAISTPPLTKVDLAKVVGQISKEEDDEW</sequence>
<evidence type="ECO:0008006" key="3">
    <source>
        <dbReference type="Google" id="ProtNLM"/>
    </source>
</evidence>
<comment type="caution">
    <text evidence="1">The sequence shown here is derived from an EMBL/GenBank/DDBJ whole genome shotgun (WGS) entry which is preliminary data.</text>
</comment>
<proteinExistence type="predicted"/>
<organism evidence="1 2">
    <name type="scientific">Wohlfahrtiimonas chitiniclastica SH04</name>
    <dbReference type="NCBI Taxonomy" id="1261130"/>
    <lineage>
        <taxon>Bacteria</taxon>
        <taxon>Pseudomonadati</taxon>
        <taxon>Pseudomonadota</taxon>
        <taxon>Gammaproteobacteria</taxon>
        <taxon>Cardiobacteriales</taxon>
        <taxon>Ignatzschineriaceae</taxon>
        <taxon>Wohlfahrtiimonas</taxon>
    </lineage>
</organism>
<reference evidence="1 2" key="1">
    <citation type="journal article" date="2013" name="Genome Announc.">
        <title>Complete Genome Sequence of Wohlfahrtiimonas chitiniclastica Strain SH04, Isolated from Chrysomya megacephala Collected from Pudong International Airport in China.</title>
        <authorList>
            <person name="Cao X.M."/>
            <person name="Chen T."/>
            <person name="Xu L.Z."/>
            <person name="Yao L.S."/>
            <person name="Qi J."/>
            <person name="Zhang X.L."/>
            <person name="Yan Q.L."/>
            <person name="Deng Y.H."/>
            <person name="Guo T.Y."/>
            <person name="Wang J."/>
            <person name="Hu K.X."/>
            <person name="Xu B.L."/>
        </authorList>
    </citation>
    <scope>NUCLEOTIDE SEQUENCE [LARGE SCALE GENOMIC DNA]</scope>
    <source>
        <strain evidence="1 2">SH04</strain>
    </source>
</reference>
<dbReference type="OrthoDB" id="6865078at2"/>
<evidence type="ECO:0000313" key="1">
    <source>
        <dbReference type="EMBL" id="ELV08567.1"/>
    </source>
</evidence>
<dbReference type="Proteomes" id="UP000011617">
    <property type="component" value="Unassembled WGS sequence"/>
</dbReference>
<protein>
    <recommendedName>
        <fullName evidence="3">VWFA domain-containing protein</fullName>
    </recommendedName>
</protein>
<name>L8XXD6_9GAMM</name>
<dbReference type="SUPFAM" id="SSF53300">
    <property type="entry name" value="vWA-like"/>
    <property type="match status" value="1"/>
</dbReference>
<dbReference type="AlphaFoldDB" id="L8XXD6"/>
<dbReference type="EMBL" id="AOBV01000004">
    <property type="protein sequence ID" value="ELV08567.1"/>
    <property type="molecule type" value="Genomic_DNA"/>
</dbReference>
<keyword evidence="2" id="KW-1185">Reference proteome</keyword>
<dbReference type="InterPro" id="IPR036465">
    <property type="entry name" value="vWFA_dom_sf"/>
</dbReference>
<dbReference type="PATRIC" id="fig|1261130.3.peg.656"/>
<gene>
    <name evidence="1" type="ORF">F387_01165</name>
</gene>
<accession>L8XXD6</accession>
<evidence type="ECO:0000313" key="2">
    <source>
        <dbReference type="Proteomes" id="UP000011617"/>
    </source>
</evidence>
<dbReference type="HOGENOM" id="CLU_1502906_0_0_6"/>